<dbReference type="EMBL" id="ATMT01000104">
    <property type="protein sequence ID" value="EPY03862.1"/>
    <property type="molecule type" value="Genomic_DNA"/>
</dbReference>
<name>S9SD94_PAEAL</name>
<dbReference type="Proteomes" id="UP000015344">
    <property type="component" value="Unassembled WGS sequence"/>
</dbReference>
<proteinExistence type="predicted"/>
<dbReference type="Pfam" id="PF12867">
    <property type="entry name" value="DinB_2"/>
    <property type="match status" value="1"/>
</dbReference>
<dbReference type="AlphaFoldDB" id="S9SD94"/>
<accession>S9SD94</accession>
<organism evidence="2 3">
    <name type="scientific">Paenibacillus alvei TS-15</name>
    <dbReference type="NCBI Taxonomy" id="1117108"/>
    <lineage>
        <taxon>Bacteria</taxon>
        <taxon>Bacillati</taxon>
        <taxon>Bacillota</taxon>
        <taxon>Bacilli</taxon>
        <taxon>Bacillales</taxon>
        <taxon>Paenibacillaceae</taxon>
        <taxon>Paenibacillus</taxon>
    </lineage>
</organism>
<comment type="caution">
    <text evidence="2">The sequence shown here is derived from an EMBL/GenBank/DDBJ whole genome shotgun (WGS) entry which is preliminary data.</text>
</comment>
<dbReference type="Gene3D" id="1.20.120.450">
    <property type="entry name" value="dinb family like domain"/>
    <property type="match status" value="1"/>
</dbReference>
<reference evidence="2 3" key="1">
    <citation type="submission" date="2013-05" db="EMBL/GenBank/DDBJ databases">
        <authorList>
            <person name="Strain E.A."/>
            <person name="Brown E."/>
            <person name="Allard M.W."/>
            <person name="Luo Y.L."/>
        </authorList>
    </citation>
    <scope>NUCLEOTIDE SEQUENCE [LARGE SCALE GENOMIC DNA]</scope>
    <source>
        <strain evidence="2 3">TS-15</strain>
    </source>
</reference>
<dbReference type="RefSeq" id="WP_021262899.1">
    <property type="nucleotide sequence ID" value="NZ_ATMT01000104.1"/>
</dbReference>
<sequence>MLTQPLAAEYGEGFANYINLVPAGDLREMLAEQLEHTTELFANLSKEQGDYRYAPGKWSIKEVIGHIADTERVMAYRLLRIARGDQTPLPGFDENLFMSGSTFDSMPLSELIEDYRAVRESTLTLLRGLTDEAVLRTGTSNNATISARALAYMIAGHELHHLNVLKERYLGE</sequence>
<evidence type="ECO:0000259" key="1">
    <source>
        <dbReference type="Pfam" id="PF12867"/>
    </source>
</evidence>
<dbReference type="SUPFAM" id="SSF109854">
    <property type="entry name" value="DinB/YfiT-like putative metalloenzymes"/>
    <property type="match status" value="1"/>
</dbReference>
<protein>
    <recommendedName>
        <fullName evidence="1">DinB-like domain-containing protein</fullName>
    </recommendedName>
</protein>
<feature type="domain" description="DinB-like" evidence="1">
    <location>
        <begin position="30"/>
        <end position="164"/>
    </location>
</feature>
<gene>
    <name evidence="2" type="ORF">PAALTS15_29021</name>
</gene>
<dbReference type="InterPro" id="IPR024775">
    <property type="entry name" value="DinB-like"/>
</dbReference>
<dbReference type="eggNOG" id="COG2318">
    <property type="taxonomic scope" value="Bacteria"/>
</dbReference>
<dbReference type="InterPro" id="IPR034660">
    <property type="entry name" value="DinB/YfiT-like"/>
</dbReference>
<evidence type="ECO:0000313" key="3">
    <source>
        <dbReference type="Proteomes" id="UP000015344"/>
    </source>
</evidence>
<dbReference type="PATRIC" id="fig|1117108.3.peg.5996"/>
<evidence type="ECO:0000313" key="2">
    <source>
        <dbReference type="EMBL" id="EPY03862.1"/>
    </source>
</evidence>